<dbReference type="Proteomes" id="UP000192783">
    <property type="component" value="Unassembled WGS sequence"/>
</dbReference>
<proteinExistence type="predicted"/>
<feature type="transmembrane region" description="Helical" evidence="1">
    <location>
        <begin position="6"/>
        <end position="24"/>
    </location>
</feature>
<dbReference type="OrthoDB" id="9790557at2"/>
<evidence type="ECO:0000313" key="2">
    <source>
        <dbReference type="EMBL" id="SMC24793.1"/>
    </source>
</evidence>
<reference evidence="2 3" key="1">
    <citation type="submission" date="2017-04" db="EMBL/GenBank/DDBJ databases">
        <authorList>
            <person name="Afonso C.L."/>
            <person name="Miller P.J."/>
            <person name="Scott M.A."/>
            <person name="Spackman E."/>
            <person name="Goraichik I."/>
            <person name="Dimitrov K.M."/>
            <person name="Suarez D.L."/>
            <person name="Swayne D.E."/>
        </authorList>
    </citation>
    <scope>NUCLEOTIDE SEQUENCE [LARGE SCALE GENOMIC DNA]</scope>
    <source>
        <strain evidence="2 3">DSM 13146</strain>
    </source>
</reference>
<dbReference type="STRING" id="1121390.SAMN02746041_02087"/>
<evidence type="ECO:0000256" key="1">
    <source>
        <dbReference type="SAM" id="Phobius"/>
    </source>
</evidence>
<evidence type="ECO:0000313" key="3">
    <source>
        <dbReference type="Proteomes" id="UP000192783"/>
    </source>
</evidence>
<dbReference type="InterPro" id="IPR036280">
    <property type="entry name" value="Multihaem_cyt_sf"/>
</dbReference>
<dbReference type="NCBIfam" id="NF038038">
    <property type="entry name" value="cytoc_DsrJ"/>
    <property type="match status" value="1"/>
</dbReference>
<keyword evidence="1" id="KW-0812">Transmembrane</keyword>
<keyword evidence="1" id="KW-1133">Transmembrane helix</keyword>
<dbReference type="SUPFAM" id="SSF48695">
    <property type="entry name" value="Multiheme cytochromes"/>
    <property type="match status" value="1"/>
</dbReference>
<sequence>MYDSGKIIPGIILFVGLFTFPFWSNMGKAAPAPKPELPKTAKVCVMDTAFMKTEHMVLLNHWRDKVVREANRVWLGPDGKEYKMSIQNGCMQCHTSKAKFCDQCHNYAGVSPYCWQCHLEPKENL</sequence>
<gene>
    <name evidence="2" type="ORF">SAMN02746041_02087</name>
</gene>
<protein>
    <submittedName>
        <fullName evidence="2">Putative sulfite reductase-associated electron transfer protein DsrJ</fullName>
    </submittedName>
</protein>
<keyword evidence="3" id="KW-1185">Reference proteome</keyword>
<dbReference type="InterPro" id="IPR047668">
    <property type="entry name" value="DsrJ"/>
</dbReference>
<dbReference type="AlphaFoldDB" id="A0A1W1XLG1"/>
<dbReference type="EMBL" id="FWXF01000011">
    <property type="protein sequence ID" value="SMC24793.1"/>
    <property type="molecule type" value="Genomic_DNA"/>
</dbReference>
<name>A0A1W1XLG1_9BACT</name>
<keyword evidence="1" id="KW-0472">Membrane</keyword>
<accession>A0A1W1XLG1</accession>
<dbReference type="RefSeq" id="WP_084057826.1">
    <property type="nucleotide sequence ID" value="NZ_FWXF01000011.1"/>
</dbReference>
<organism evidence="2 3">
    <name type="scientific">Desulfacinum hydrothermale DSM 13146</name>
    <dbReference type="NCBI Taxonomy" id="1121390"/>
    <lineage>
        <taxon>Bacteria</taxon>
        <taxon>Pseudomonadati</taxon>
        <taxon>Thermodesulfobacteriota</taxon>
        <taxon>Syntrophobacteria</taxon>
        <taxon>Syntrophobacterales</taxon>
        <taxon>Syntrophobacteraceae</taxon>
        <taxon>Desulfacinum</taxon>
    </lineage>
</organism>